<sequence>EEVVEVEIEAEGDTTSVIPQPATPEKAVPETPPPLPPAAALDAQEAEPMSAGVDNSEERKPARHHLPPKPKIRPQPSPSPKAAVPVAMPQQEETLPSKATVEMDALRAPAPALAPTTVRIKGSIGRQLASRARSMGLQSAVKSKAKPLRLQPKKGSVPSALAATVDEEATTTAISGTPSSGSTPHPAVPDAARTEARETAANELPAPVLVYPSLDGTLAELGPLYRREATTSDAATSTEGPAEWQVEVDGVRRPLPAMPEWIREVLAHRPAMAAPPTAASARGGDQSQKIEKYQPGPKQPCCEPFSRALTAADADIREEASSRRPPPVDTETAANLQPAVQPVESALTPTSPAEGHPSLGRAEVGLRKQPLGPRQVALLCSPMANKAHTADPAATASTGRHPGTPIGTLVSDFRRHFPRPVASAAIETPVHSSETATTHGTGNQSIAIPPVPPMIAVSPPDQSSPTTSTPSTVMVKNRKRPGQVGRPMQLSTTMTMLPALTPL</sequence>
<feature type="region of interest" description="Disordered" evidence="1">
    <location>
        <begin position="427"/>
        <end position="474"/>
    </location>
</feature>
<feature type="region of interest" description="Disordered" evidence="1">
    <location>
        <begin position="1"/>
        <end position="100"/>
    </location>
</feature>
<comment type="caution">
    <text evidence="2">The sequence shown here is derived from an EMBL/GenBank/DDBJ whole genome shotgun (WGS) entry which is preliminary data.</text>
</comment>
<feature type="compositionally biased region" description="Acidic residues" evidence="1">
    <location>
        <begin position="1"/>
        <end position="12"/>
    </location>
</feature>
<feature type="compositionally biased region" description="Basic residues" evidence="1">
    <location>
        <begin position="61"/>
        <end position="72"/>
    </location>
</feature>
<reference evidence="2" key="1">
    <citation type="submission" date="2021-02" db="EMBL/GenBank/DDBJ databases">
        <authorList>
            <person name="Dougan E. K."/>
            <person name="Rhodes N."/>
            <person name="Thang M."/>
            <person name="Chan C."/>
        </authorList>
    </citation>
    <scope>NUCLEOTIDE SEQUENCE</scope>
</reference>
<feature type="compositionally biased region" description="Polar residues" evidence="1">
    <location>
        <begin position="430"/>
        <end position="444"/>
    </location>
</feature>
<feature type="non-terminal residue" evidence="2">
    <location>
        <position position="503"/>
    </location>
</feature>
<dbReference type="EMBL" id="CAJNJA010016868">
    <property type="protein sequence ID" value="CAE7390069.1"/>
    <property type="molecule type" value="Genomic_DNA"/>
</dbReference>
<evidence type="ECO:0000313" key="2">
    <source>
        <dbReference type="EMBL" id="CAE7390069.1"/>
    </source>
</evidence>
<gene>
    <name evidence="2" type="ORF">SNEC2469_LOCUS10593</name>
</gene>
<dbReference type="AlphaFoldDB" id="A0A812QI38"/>
<proteinExistence type="predicted"/>
<feature type="compositionally biased region" description="Low complexity" evidence="1">
    <location>
        <begin position="38"/>
        <end position="48"/>
    </location>
</feature>
<feature type="compositionally biased region" description="Low complexity" evidence="1">
    <location>
        <begin position="454"/>
        <end position="472"/>
    </location>
</feature>
<keyword evidence="3" id="KW-1185">Reference proteome</keyword>
<evidence type="ECO:0000313" key="3">
    <source>
        <dbReference type="Proteomes" id="UP000601435"/>
    </source>
</evidence>
<organism evidence="2 3">
    <name type="scientific">Symbiodinium necroappetens</name>
    <dbReference type="NCBI Taxonomy" id="1628268"/>
    <lineage>
        <taxon>Eukaryota</taxon>
        <taxon>Sar</taxon>
        <taxon>Alveolata</taxon>
        <taxon>Dinophyceae</taxon>
        <taxon>Suessiales</taxon>
        <taxon>Symbiodiniaceae</taxon>
        <taxon>Symbiodinium</taxon>
    </lineage>
</organism>
<accession>A0A812QI38</accession>
<feature type="compositionally biased region" description="Low complexity" evidence="1">
    <location>
        <begin position="80"/>
        <end position="89"/>
    </location>
</feature>
<name>A0A812QI38_9DINO</name>
<feature type="region of interest" description="Disordered" evidence="1">
    <location>
        <begin position="273"/>
        <end position="360"/>
    </location>
</feature>
<evidence type="ECO:0000256" key="1">
    <source>
        <dbReference type="SAM" id="MobiDB-lite"/>
    </source>
</evidence>
<feature type="compositionally biased region" description="Low complexity" evidence="1">
    <location>
        <begin position="160"/>
        <end position="184"/>
    </location>
</feature>
<feature type="region of interest" description="Disordered" evidence="1">
    <location>
        <begin position="135"/>
        <end position="189"/>
    </location>
</feature>
<protein>
    <submittedName>
        <fullName evidence="2">Uncharacterized protein</fullName>
    </submittedName>
</protein>
<dbReference type="Proteomes" id="UP000601435">
    <property type="component" value="Unassembled WGS sequence"/>
</dbReference>